<gene>
    <name evidence="1" type="ORF">R1flu_018278</name>
</gene>
<evidence type="ECO:0000313" key="2">
    <source>
        <dbReference type="Proteomes" id="UP001605036"/>
    </source>
</evidence>
<sequence>MTTPQNQWIEAIGEDKSLPATKCQVALFPLPKLRRIAAALSCVCSPPRVETVRRELSRTNCLVPRQATIPRVARGFRRSNANIDRIQLEEYQPAFIRSPECVSSRIRVL</sequence>
<proteinExistence type="predicted"/>
<dbReference type="EMBL" id="JBHFFA010000001">
    <property type="protein sequence ID" value="KAL2650150.1"/>
    <property type="molecule type" value="Genomic_DNA"/>
</dbReference>
<dbReference type="Proteomes" id="UP001605036">
    <property type="component" value="Unassembled WGS sequence"/>
</dbReference>
<reference evidence="1 2" key="1">
    <citation type="submission" date="2024-09" db="EMBL/GenBank/DDBJ databases">
        <title>Chromosome-scale assembly of Riccia fluitans.</title>
        <authorList>
            <person name="Paukszto L."/>
            <person name="Sawicki J."/>
            <person name="Karawczyk K."/>
            <person name="Piernik-Szablinska J."/>
            <person name="Szczecinska M."/>
            <person name="Mazdziarz M."/>
        </authorList>
    </citation>
    <scope>NUCLEOTIDE SEQUENCE [LARGE SCALE GENOMIC DNA]</scope>
    <source>
        <strain evidence="1">Rf_01</strain>
        <tissue evidence="1">Aerial parts of the thallus</tissue>
    </source>
</reference>
<protein>
    <submittedName>
        <fullName evidence="1">Uncharacterized protein</fullName>
    </submittedName>
</protein>
<keyword evidence="2" id="KW-1185">Reference proteome</keyword>
<dbReference type="AlphaFoldDB" id="A0ABD1ZGN8"/>
<name>A0ABD1ZGN8_9MARC</name>
<evidence type="ECO:0000313" key="1">
    <source>
        <dbReference type="EMBL" id="KAL2650150.1"/>
    </source>
</evidence>
<comment type="caution">
    <text evidence="1">The sequence shown here is derived from an EMBL/GenBank/DDBJ whole genome shotgun (WGS) entry which is preliminary data.</text>
</comment>
<organism evidence="1 2">
    <name type="scientific">Riccia fluitans</name>
    <dbReference type="NCBI Taxonomy" id="41844"/>
    <lineage>
        <taxon>Eukaryota</taxon>
        <taxon>Viridiplantae</taxon>
        <taxon>Streptophyta</taxon>
        <taxon>Embryophyta</taxon>
        <taxon>Marchantiophyta</taxon>
        <taxon>Marchantiopsida</taxon>
        <taxon>Marchantiidae</taxon>
        <taxon>Marchantiales</taxon>
        <taxon>Ricciaceae</taxon>
        <taxon>Riccia</taxon>
    </lineage>
</organism>
<accession>A0ABD1ZGN8</accession>